<dbReference type="InterPro" id="IPR036396">
    <property type="entry name" value="Cyt_P450_sf"/>
</dbReference>
<dbReference type="PRINTS" id="PR00359">
    <property type="entry name" value="BP450"/>
</dbReference>
<gene>
    <name evidence="8" type="ORF">H1191_19810</name>
</gene>
<sequence length="405" mass="46336">MPESTDKVWEINLFSSEFKENAYQIYKQLRLNDPVHRITMPSGHHGWLITRYQDALAVLKDDRIIKNPRKVLNTDKPNRVLAESDLLTNHMLSSDPPDHTRLRSLVQKAFTPRMVEGLRGRIEEIAHTLLNDVQDKGKMNVIDDFAFPLPIIVICEMLGIPAEDRDKFREWSNAIISATNQPDKMRQIQPQVQEFIDYLHDLITKRRQTPRDDLVSRLVHAESEGDQLTEKELFAMIFLLIIAGHETTVNLIGNGILALLEHPAQMEKLKQQPELIHSAVEEMLRYYSPVEIATNRWASEDIFLGGKKIPKGDMVLVMLGSANRDPEQFANPDQLDITRENNRHIAFGLGIHYCLGAPLARLEGEIAIQTLLARMPDIQLAVNPATLKWRPTFLMRGLEELPVTF</sequence>
<keyword evidence="4 7" id="KW-0560">Oxidoreductase</keyword>
<dbReference type="PRINTS" id="PR00385">
    <property type="entry name" value="P450"/>
</dbReference>
<evidence type="ECO:0000256" key="6">
    <source>
        <dbReference type="ARBA" id="ARBA00023033"/>
    </source>
</evidence>
<evidence type="ECO:0000256" key="5">
    <source>
        <dbReference type="ARBA" id="ARBA00023004"/>
    </source>
</evidence>
<dbReference type="GO" id="GO:0016705">
    <property type="term" value="F:oxidoreductase activity, acting on paired donors, with incorporation or reduction of molecular oxygen"/>
    <property type="evidence" value="ECO:0007669"/>
    <property type="project" value="InterPro"/>
</dbReference>
<dbReference type="InterPro" id="IPR001128">
    <property type="entry name" value="Cyt_P450"/>
</dbReference>
<dbReference type="GO" id="GO:0020037">
    <property type="term" value="F:heme binding"/>
    <property type="evidence" value="ECO:0007669"/>
    <property type="project" value="InterPro"/>
</dbReference>
<comment type="caution">
    <text evidence="8">The sequence shown here is derived from an EMBL/GenBank/DDBJ whole genome shotgun (WGS) entry which is preliminary data.</text>
</comment>
<comment type="similarity">
    <text evidence="1 7">Belongs to the cytochrome P450 family.</text>
</comment>
<proteinExistence type="inferred from homology"/>
<organism evidence="8 9">
    <name type="scientific">Paenactinomyces guangxiensis</name>
    <dbReference type="NCBI Taxonomy" id="1490290"/>
    <lineage>
        <taxon>Bacteria</taxon>
        <taxon>Bacillati</taxon>
        <taxon>Bacillota</taxon>
        <taxon>Bacilli</taxon>
        <taxon>Bacillales</taxon>
        <taxon>Thermoactinomycetaceae</taxon>
        <taxon>Paenactinomyces</taxon>
    </lineage>
</organism>
<dbReference type="Pfam" id="PF00067">
    <property type="entry name" value="p450"/>
    <property type="match status" value="1"/>
</dbReference>
<keyword evidence="6 7" id="KW-0503">Monooxygenase</keyword>
<name>A0A7W2AA77_9BACL</name>
<evidence type="ECO:0000256" key="2">
    <source>
        <dbReference type="ARBA" id="ARBA00022617"/>
    </source>
</evidence>
<keyword evidence="3 7" id="KW-0479">Metal-binding</keyword>
<dbReference type="EMBL" id="JACEIQ010000039">
    <property type="protein sequence ID" value="MBA4496505.1"/>
    <property type="molecule type" value="Genomic_DNA"/>
</dbReference>
<dbReference type="PANTHER" id="PTHR46696">
    <property type="entry name" value="P450, PUTATIVE (EUROFUNG)-RELATED"/>
    <property type="match status" value="1"/>
</dbReference>
<evidence type="ECO:0000256" key="7">
    <source>
        <dbReference type="RuleBase" id="RU000461"/>
    </source>
</evidence>
<dbReference type="FunFam" id="1.10.630.10:FF:000018">
    <property type="entry name" value="Cytochrome P450 monooxygenase"/>
    <property type="match status" value="1"/>
</dbReference>
<evidence type="ECO:0000256" key="3">
    <source>
        <dbReference type="ARBA" id="ARBA00022723"/>
    </source>
</evidence>
<protein>
    <submittedName>
        <fullName evidence="8">Cytochrome P450</fullName>
    </submittedName>
</protein>
<keyword evidence="2 7" id="KW-0349">Heme</keyword>
<accession>A0A7W2AA77</accession>
<keyword evidence="5 7" id="KW-0408">Iron</keyword>
<dbReference type="RefSeq" id="WP_181754983.1">
    <property type="nucleotide sequence ID" value="NZ_JACEIQ010000039.1"/>
</dbReference>
<evidence type="ECO:0000313" key="8">
    <source>
        <dbReference type="EMBL" id="MBA4496505.1"/>
    </source>
</evidence>
<dbReference type="Proteomes" id="UP000535491">
    <property type="component" value="Unassembled WGS sequence"/>
</dbReference>
<evidence type="ECO:0000313" key="9">
    <source>
        <dbReference type="Proteomes" id="UP000535491"/>
    </source>
</evidence>
<dbReference type="Gene3D" id="1.10.630.10">
    <property type="entry name" value="Cytochrome P450"/>
    <property type="match status" value="1"/>
</dbReference>
<reference evidence="8 9" key="1">
    <citation type="submission" date="2020-07" db="EMBL/GenBank/DDBJ databases">
        <authorList>
            <person name="Feng H."/>
        </authorList>
    </citation>
    <scope>NUCLEOTIDE SEQUENCE [LARGE SCALE GENOMIC DNA]</scope>
    <source>
        <strain evidence="9">s-10</strain>
    </source>
</reference>
<dbReference type="InterPro" id="IPR002397">
    <property type="entry name" value="Cyt_P450_B"/>
</dbReference>
<dbReference type="GO" id="GO:0004497">
    <property type="term" value="F:monooxygenase activity"/>
    <property type="evidence" value="ECO:0007669"/>
    <property type="project" value="UniProtKB-KW"/>
</dbReference>
<dbReference type="GO" id="GO:0005506">
    <property type="term" value="F:iron ion binding"/>
    <property type="evidence" value="ECO:0007669"/>
    <property type="project" value="InterPro"/>
</dbReference>
<dbReference type="PANTHER" id="PTHR46696:SF1">
    <property type="entry name" value="CYTOCHROME P450 YJIB-RELATED"/>
    <property type="match status" value="1"/>
</dbReference>
<dbReference type="AlphaFoldDB" id="A0A7W2AA77"/>
<dbReference type="InterPro" id="IPR017972">
    <property type="entry name" value="Cyt_P450_CS"/>
</dbReference>
<evidence type="ECO:0000256" key="1">
    <source>
        <dbReference type="ARBA" id="ARBA00010617"/>
    </source>
</evidence>
<dbReference type="PROSITE" id="PS00086">
    <property type="entry name" value="CYTOCHROME_P450"/>
    <property type="match status" value="1"/>
</dbReference>
<dbReference type="CDD" id="cd11029">
    <property type="entry name" value="CYP107-like"/>
    <property type="match status" value="1"/>
</dbReference>
<evidence type="ECO:0000256" key="4">
    <source>
        <dbReference type="ARBA" id="ARBA00023002"/>
    </source>
</evidence>
<keyword evidence="9" id="KW-1185">Reference proteome</keyword>
<dbReference type="SUPFAM" id="SSF48264">
    <property type="entry name" value="Cytochrome P450"/>
    <property type="match status" value="1"/>
</dbReference>